<evidence type="ECO:0000313" key="3">
    <source>
        <dbReference type="Proteomes" id="UP000236327"/>
    </source>
</evidence>
<organism evidence="2 3">
    <name type="scientific">Novosphingobium guangzhouense</name>
    <dbReference type="NCBI Taxonomy" id="1850347"/>
    <lineage>
        <taxon>Bacteria</taxon>
        <taxon>Pseudomonadati</taxon>
        <taxon>Pseudomonadota</taxon>
        <taxon>Alphaproteobacteria</taxon>
        <taxon>Sphingomonadales</taxon>
        <taxon>Sphingomonadaceae</taxon>
        <taxon>Novosphingobium</taxon>
    </lineage>
</organism>
<dbReference type="Proteomes" id="UP000236327">
    <property type="component" value="Unassembled WGS sequence"/>
</dbReference>
<keyword evidence="3" id="KW-1185">Reference proteome</keyword>
<sequence>MPITMAARMHQNRHTGSTKAVLLVGIIVALLAIANLMVLTNWHASLTGHDDLTADSTALGYGHHHHDEADHADEDHAAAGSGLADQETPAVDLHALSHAMIHGLAALVPGITVAVPPHETANDWFAGRSFALSGISPEALLRPPRS</sequence>
<reference evidence="2 3" key="1">
    <citation type="submission" date="2016-05" db="EMBL/GenBank/DDBJ databases">
        <title>Complete genome sequence of Novosphingobium guangzhouense SA925(T).</title>
        <authorList>
            <person name="Sha S."/>
        </authorList>
    </citation>
    <scope>NUCLEOTIDE SEQUENCE [LARGE SCALE GENOMIC DNA]</scope>
    <source>
        <strain evidence="2 3">SA925</strain>
    </source>
</reference>
<keyword evidence="1" id="KW-0812">Transmembrane</keyword>
<feature type="transmembrane region" description="Helical" evidence="1">
    <location>
        <begin position="20"/>
        <end position="42"/>
    </location>
</feature>
<accession>A0A2K2G3R7</accession>
<keyword evidence="1" id="KW-1133">Transmembrane helix</keyword>
<evidence type="ECO:0000256" key="1">
    <source>
        <dbReference type="SAM" id="Phobius"/>
    </source>
</evidence>
<dbReference type="AlphaFoldDB" id="A0A2K2G3R7"/>
<gene>
    <name evidence="2" type="ORF">A8V01_15175</name>
</gene>
<name>A0A2K2G3R7_9SPHN</name>
<comment type="caution">
    <text evidence="2">The sequence shown here is derived from an EMBL/GenBank/DDBJ whole genome shotgun (WGS) entry which is preliminary data.</text>
</comment>
<protein>
    <submittedName>
        <fullName evidence="2">Uncharacterized protein</fullName>
    </submittedName>
</protein>
<keyword evidence="1" id="KW-0472">Membrane</keyword>
<proteinExistence type="predicted"/>
<evidence type="ECO:0000313" key="2">
    <source>
        <dbReference type="EMBL" id="PNU05690.1"/>
    </source>
</evidence>
<dbReference type="EMBL" id="LYMM01000023">
    <property type="protein sequence ID" value="PNU05690.1"/>
    <property type="molecule type" value="Genomic_DNA"/>
</dbReference>